<dbReference type="EMBL" id="RHHN01000019">
    <property type="protein sequence ID" value="RNB58017.1"/>
    <property type="molecule type" value="Genomic_DNA"/>
</dbReference>
<evidence type="ECO:0000256" key="4">
    <source>
        <dbReference type="ARBA" id="ARBA00022692"/>
    </source>
</evidence>
<evidence type="ECO:0000256" key="2">
    <source>
        <dbReference type="ARBA" id="ARBA00022448"/>
    </source>
</evidence>
<dbReference type="Proteomes" id="UP000317180">
    <property type="component" value="Unassembled WGS sequence"/>
</dbReference>
<organism evidence="10 11">
    <name type="scientific">Brevibacillus agri</name>
    <dbReference type="NCBI Taxonomy" id="51101"/>
    <lineage>
        <taxon>Bacteria</taxon>
        <taxon>Bacillati</taxon>
        <taxon>Bacillota</taxon>
        <taxon>Bacilli</taxon>
        <taxon>Bacillales</taxon>
        <taxon>Paenibacillaceae</taxon>
        <taxon>Brevibacillus</taxon>
    </lineage>
</organism>
<evidence type="ECO:0000256" key="3">
    <source>
        <dbReference type="ARBA" id="ARBA00022475"/>
    </source>
</evidence>
<feature type="transmembrane region" description="Helical" evidence="7">
    <location>
        <begin position="392"/>
        <end position="413"/>
    </location>
</feature>
<reference evidence="10 11" key="1">
    <citation type="submission" date="2018-10" db="EMBL/GenBank/DDBJ databases">
        <title>Phylogenomics of Brevibacillus.</title>
        <authorList>
            <person name="Dunlap C."/>
        </authorList>
    </citation>
    <scope>NUCLEOTIDE SEQUENCE [LARGE SCALE GENOMIC DNA]</scope>
    <source>
        <strain evidence="10 11">NRRL NRS 1219</strain>
    </source>
</reference>
<dbReference type="Gene3D" id="1.20.1250.20">
    <property type="entry name" value="MFS general substrate transporter like domains"/>
    <property type="match status" value="1"/>
</dbReference>
<keyword evidence="2" id="KW-0813">Transport</keyword>
<feature type="domain" description="Major facilitator superfamily (MFS) profile" evidence="8">
    <location>
        <begin position="238"/>
        <end position="446"/>
    </location>
</feature>
<feature type="transmembrane region" description="Helical" evidence="7">
    <location>
        <begin position="362"/>
        <end position="386"/>
    </location>
</feature>
<dbReference type="PANTHER" id="PTHR23513">
    <property type="entry name" value="INTEGRAL MEMBRANE EFFLUX PROTEIN-RELATED"/>
    <property type="match status" value="1"/>
</dbReference>
<proteinExistence type="predicted"/>
<dbReference type="GO" id="GO:0005886">
    <property type="term" value="C:plasma membrane"/>
    <property type="evidence" value="ECO:0007669"/>
    <property type="project" value="UniProtKB-SubCell"/>
</dbReference>
<evidence type="ECO:0000256" key="7">
    <source>
        <dbReference type="SAM" id="Phobius"/>
    </source>
</evidence>
<reference evidence="9 12" key="2">
    <citation type="submission" date="2019-06" db="EMBL/GenBank/DDBJ databases">
        <title>Whole genome shotgun sequence of Brevibacillus agri NBRC 15538.</title>
        <authorList>
            <person name="Hosoyama A."/>
            <person name="Uohara A."/>
            <person name="Ohji S."/>
            <person name="Ichikawa N."/>
        </authorList>
    </citation>
    <scope>NUCLEOTIDE SEQUENCE [LARGE SCALE GENOMIC DNA]</scope>
    <source>
        <strain evidence="9 12">NBRC 15538</strain>
    </source>
</reference>
<comment type="caution">
    <text evidence="10">The sequence shown here is derived from an EMBL/GenBank/DDBJ whole genome shotgun (WGS) entry which is preliminary data.</text>
</comment>
<feature type="transmembrane region" description="Helical" evidence="7">
    <location>
        <begin position="302"/>
        <end position="321"/>
    </location>
</feature>
<protein>
    <submittedName>
        <fullName evidence="10">MFS transporter</fullName>
    </submittedName>
</protein>
<dbReference type="InterPro" id="IPR036259">
    <property type="entry name" value="MFS_trans_sf"/>
</dbReference>
<keyword evidence="6 7" id="KW-0472">Membrane</keyword>
<name>A0A3M8B4P6_9BACL</name>
<feature type="transmembrane region" description="Helical" evidence="7">
    <location>
        <begin position="82"/>
        <end position="102"/>
    </location>
</feature>
<feature type="transmembrane region" description="Helical" evidence="7">
    <location>
        <begin position="327"/>
        <end position="350"/>
    </location>
</feature>
<evidence type="ECO:0000256" key="6">
    <source>
        <dbReference type="ARBA" id="ARBA00023136"/>
    </source>
</evidence>
<comment type="subcellular location">
    <subcellularLocation>
        <location evidence="1">Cell membrane</location>
        <topology evidence="1">Multi-pass membrane protein</topology>
    </subcellularLocation>
</comment>
<keyword evidence="5 7" id="KW-1133">Transmembrane helix</keyword>
<dbReference type="Proteomes" id="UP000276178">
    <property type="component" value="Unassembled WGS sequence"/>
</dbReference>
<sequence>MAMATSTTTSALWKNRSFLSLWSGTILSAVADGAFFLLLSWFIVDRTGSEAMLGTALICMSIPRLLFMLAGGVAADRWNRKWIMLGSILARSLILLGFSLALQNEPGTWLYVFIYGIAALFGTVDAFFWPARSSILPSLVSREQLAFANSLMEISQQISMVGGPVVSAVLIRTGDYPLMFLILAVAFFVGAIFLSALRLAPAQTASPAPQQDAPASGKSSYFQDIWSGIRFTYSIPILTMILTTSLVINMMFSGPINMAIPLHVKDLGWDGSAYSSLSTALGVGTIAGGILTGLCKGFRGKFMLLPLFLGVMGIGMSSLFFMQQLLFGLIGMFLIGMMLSMTNIPLITYIQTIVPSTMLGRVMSLLALMSIGFGPVSYALCSFLLATKAATSGVLLLAGGIIFTCSGLSLLLFRTFRNIEQHPDWRRSAAGETTLNSSVSSTSAAP</sequence>
<dbReference type="RefSeq" id="WP_122952669.1">
    <property type="nucleotide sequence ID" value="NZ_BJOD01000024.1"/>
</dbReference>
<dbReference type="SUPFAM" id="SSF103473">
    <property type="entry name" value="MFS general substrate transporter"/>
    <property type="match status" value="1"/>
</dbReference>
<dbReference type="PROSITE" id="PS50850">
    <property type="entry name" value="MFS"/>
    <property type="match status" value="1"/>
</dbReference>
<feature type="transmembrane region" description="Helical" evidence="7">
    <location>
        <begin position="231"/>
        <end position="252"/>
    </location>
</feature>
<dbReference type="AlphaFoldDB" id="A0A3M8B4P6"/>
<dbReference type="Pfam" id="PF07690">
    <property type="entry name" value="MFS_1"/>
    <property type="match status" value="1"/>
</dbReference>
<evidence type="ECO:0000313" key="9">
    <source>
        <dbReference type="EMBL" id="GED26468.1"/>
    </source>
</evidence>
<feature type="transmembrane region" description="Helical" evidence="7">
    <location>
        <begin position="177"/>
        <end position="197"/>
    </location>
</feature>
<evidence type="ECO:0000256" key="5">
    <source>
        <dbReference type="ARBA" id="ARBA00022989"/>
    </source>
</evidence>
<dbReference type="EMBL" id="BJOD01000024">
    <property type="protein sequence ID" value="GED26468.1"/>
    <property type="molecule type" value="Genomic_DNA"/>
</dbReference>
<dbReference type="GeneID" id="82810672"/>
<dbReference type="GO" id="GO:0022857">
    <property type="term" value="F:transmembrane transporter activity"/>
    <property type="evidence" value="ECO:0007669"/>
    <property type="project" value="InterPro"/>
</dbReference>
<evidence type="ECO:0000313" key="12">
    <source>
        <dbReference type="Proteomes" id="UP000317180"/>
    </source>
</evidence>
<evidence type="ECO:0000256" key="1">
    <source>
        <dbReference type="ARBA" id="ARBA00004651"/>
    </source>
</evidence>
<keyword evidence="4 7" id="KW-0812">Transmembrane</keyword>
<feature type="transmembrane region" description="Helical" evidence="7">
    <location>
        <begin position="108"/>
        <end position="129"/>
    </location>
</feature>
<evidence type="ECO:0000259" key="8">
    <source>
        <dbReference type="PROSITE" id="PS50850"/>
    </source>
</evidence>
<keyword evidence="3" id="KW-1003">Cell membrane</keyword>
<dbReference type="InterPro" id="IPR011701">
    <property type="entry name" value="MFS"/>
</dbReference>
<accession>A0A3M8B4P6</accession>
<dbReference type="InterPro" id="IPR020846">
    <property type="entry name" value="MFS_dom"/>
</dbReference>
<feature type="transmembrane region" description="Helical" evidence="7">
    <location>
        <begin position="55"/>
        <end position="75"/>
    </location>
</feature>
<feature type="transmembrane region" description="Helical" evidence="7">
    <location>
        <begin position="272"/>
        <end position="295"/>
    </location>
</feature>
<dbReference type="CDD" id="cd06173">
    <property type="entry name" value="MFS_MefA_like"/>
    <property type="match status" value="1"/>
</dbReference>
<dbReference type="PANTHER" id="PTHR23513:SF6">
    <property type="entry name" value="MAJOR FACILITATOR SUPERFAMILY ASSOCIATED DOMAIN-CONTAINING PROTEIN"/>
    <property type="match status" value="1"/>
</dbReference>
<keyword evidence="12" id="KW-1185">Reference proteome</keyword>
<gene>
    <name evidence="9" type="ORF">BAG01nite_25700</name>
    <name evidence="10" type="ORF">EB820_06205</name>
</gene>
<evidence type="ECO:0000313" key="11">
    <source>
        <dbReference type="Proteomes" id="UP000276178"/>
    </source>
</evidence>
<dbReference type="OrthoDB" id="3613552at2"/>
<feature type="transmembrane region" description="Helical" evidence="7">
    <location>
        <begin position="21"/>
        <end position="43"/>
    </location>
</feature>
<evidence type="ECO:0000313" key="10">
    <source>
        <dbReference type="EMBL" id="RNB58017.1"/>
    </source>
</evidence>